<evidence type="ECO:0000256" key="1">
    <source>
        <dbReference type="SAM" id="MobiDB-lite"/>
    </source>
</evidence>
<dbReference type="Proteomes" id="UP001243989">
    <property type="component" value="Unassembled WGS sequence"/>
</dbReference>
<evidence type="ECO:0000313" key="2">
    <source>
        <dbReference type="EMBL" id="KAK1634868.1"/>
    </source>
</evidence>
<organism evidence="2 3">
    <name type="scientific">Colletotrichum phormii</name>
    <dbReference type="NCBI Taxonomy" id="359342"/>
    <lineage>
        <taxon>Eukaryota</taxon>
        <taxon>Fungi</taxon>
        <taxon>Dikarya</taxon>
        <taxon>Ascomycota</taxon>
        <taxon>Pezizomycotina</taxon>
        <taxon>Sordariomycetes</taxon>
        <taxon>Hypocreomycetidae</taxon>
        <taxon>Glomerellales</taxon>
        <taxon>Glomerellaceae</taxon>
        <taxon>Colletotrichum</taxon>
        <taxon>Colletotrichum acutatum species complex</taxon>
    </lineage>
</organism>
<feature type="region of interest" description="Disordered" evidence="1">
    <location>
        <begin position="65"/>
        <end position="158"/>
    </location>
</feature>
<accession>A0AAJ0EDM4</accession>
<sequence length="263" mass="29201">MAETAAMSSKQLGARPNETKQNRRGGDNKKSRKVYRVSCTYASTASLSLYPAFFRYYSEACSQHSIPSSKSNSPVGGLVFHQLPLPSPPRQHRVDAQSSSSYQTAQRNAAQRRVAAHDRLRGFAANSTARSTPCEAEDDDEKLGKRMRGGQDRRKTEAATTRATTLFFSWTHPLCSSVACTGQLNELGVHRLLGGRRRRHCACSSSAPVWLWPCCPKLLSWFGCGLRESRDAIGRFQESVTMRRRTVSAIGQCASRQEGRGRR</sequence>
<feature type="compositionally biased region" description="Polar residues" evidence="1">
    <location>
        <begin position="1"/>
        <end position="11"/>
    </location>
</feature>
<keyword evidence="3" id="KW-1185">Reference proteome</keyword>
<evidence type="ECO:0000313" key="3">
    <source>
        <dbReference type="Proteomes" id="UP001243989"/>
    </source>
</evidence>
<dbReference type="GeneID" id="85480823"/>
<dbReference type="AlphaFoldDB" id="A0AAJ0EDM4"/>
<protein>
    <submittedName>
        <fullName evidence="2">Uncharacterized protein</fullName>
    </submittedName>
</protein>
<comment type="caution">
    <text evidence="2">The sequence shown here is derived from an EMBL/GenBank/DDBJ whole genome shotgun (WGS) entry which is preliminary data.</text>
</comment>
<feature type="compositionally biased region" description="Low complexity" evidence="1">
    <location>
        <begin position="103"/>
        <end position="113"/>
    </location>
</feature>
<feature type="compositionally biased region" description="Polar residues" evidence="1">
    <location>
        <begin position="65"/>
        <end position="74"/>
    </location>
</feature>
<dbReference type="RefSeq" id="XP_060443475.1">
    <property type="nucleotide sequence ID" value="XM_060595961.1"/>
</dbReference>
<dbReference type="EMBL" id="JAHMHQ010000014">
    <property type="protein sequence ID" value="KAK1634868.1"/>
    <property type="molecule type" value="Genomic_DNA"/>
</dbReference>
<proteinExistence type="predicted"/>
<feature type="region of interest" description="Disordered" evidence="1">
    <location>
        <begin position="1"/>
        <end position="32"/>
    </location>
</feature>
<gene>
    <name evidence="2" type="ORF">BDP81DRAFT_54041</name>
</gene>
<name>A0AAJ0EDM4_9PEZI</name>
<reference evidence="2" key="1">
    <citation type="submission" date="2021-06" db="EMBL/GenBank/DDBJ databases">
        <title>Comparative genomics, transcriptomics and evolutionary studies reveal genomic signatures of adaptation to plant cell wall in hemibiotrophic fungi.</title>
        <authorList>
            <consortium name="DOE Joint Genome Institute"/>
            <person name="Baroncelli R."/>
            <person name="Diaz J.F."/>
            <person name="Benocci T."/>
            <person name="Peng M."/>
            <person name="Battaglia E."/>
            <person name="Haridas S."/>
            <person name="Andreopoulos W."/>
            <person name="Labutti K."/>
            <person name="Pangilinan J."/>
            <person name="Floch G.L."/>
            <person name="Makela M.R."/>
            <person name="Henrissat B."/>
            <person name="Grigoriev I.V."/>
            <person name="Crouch J.A."/>
            <person name="De Vries R.P."/>
            <person name="Sukno S.A."/>
            <person name="Thon M.R."/>
        </authorList>
    </citation>
    <scope>NUCLEOTIDE SEQUENCE</scope>
    <source>
        <strain evidence="2">CBS 102054</strain>
    </source>
</reference>
<feature type="compositionally biased region" description="Basic and acidic residues" evidence="1">
    <location>
        <begin position="17"/>
        <end position="29"/>
    </location>
</feature>